<dbReference type="PANTHER" id="PTHR33463:SF187">
    <property type="entry name" value="AND NB-ARC DOMAIN DISEASE RESISTANCE PROTEIN, PUTATIVE-RELATED"/>
    <property type="match status" value="1"/>
</dbReference>
<evidence type="ECO:0000259" key="7">
    <source>
        <dbReference type="SMART" id="SM00382"/>
    </source>
</evidence>
<dbReference type="InterPro" id="IPR036296">
    <property type="entry name" value="SKP1-like_dim_sf"/>
</dbReference>
<dbReference type="Gramene" id="QL08p018687:mrna">
    <property type="protein sequence ID" value="QL08p018687:mrna"/>
    <property type="gene ID" value="QL08p018687"/>
</dbReference>
<dbReference type="Gene3D" id="3.40.50.300">
    <property type="entry name" value="P-loop containing nucleotide triphosphate hydrolases"/>
    <property type="match status" value="1"/>
</dbReference>
<protein>
    <recommendedName>
        <fullName evidence="7">AAA+ ATPase domain-containing protein</fullName>
    </recommendedName>
</protein>
<evidence type="ECO:0000256" key="4">
    <source>
        <dbReference type="ARBA" id="ARBA00022737"/>
    </source>
</evidence>
<keyword evidence="6" id="KW-0175">Coiled coil</keyword>
<reference evidence="8 9" key="1">
    <citation type="journal article" date="2016" name="G3 (Bethesda)">
        <title>First Draft Assembly and Annotation of the Genome of a California Endemic Oak Quercus lobata Nee (Fagaceae).</title>
        <authorList>
            <person name="Sork V.L."/>
            <person name="Fitz-Gibbon S.T."/>
            <person name="Puiu D."/>
            <person name="Crepeau M."/>
            <person name="Gugger P.F."/>
            <person name="Sherman R."/>
            <person name="Stevens K."/>
            <person name="Langley C.H."/>
            <person name="Pellegrini M."/>
            <person name="Salzberg S.L."/>
        </authorList>
    </citation>
    <scope>NUCLEOTIDE SEQUENCE [LARGE SCALE GENOMIC DNA]</scope>
    <source>
        <strain evidence="8 9">cv. SW786</strain>
    </source>
</reference>
<name>A0A7N2R8Z7_QUELO</name>
<sequence>MAKLGKIIDMGEQLCFCNSLDEKMQKLKRKLEDLSSREADINKELEYAESLYLKKRRRSVENWLTNVERINRQVHSLEQALEERRLLGRVQLWKRVEELTGEVTQLVDQGRFPGGLTFEAHETKGDALLTTKLVGQTFQTNMDKIWTCLMQDEVLIIGIYGMGGVGKTTLVTHIHNKLIENPNTFDHVFWITVSQDFSIHKLQNDTAKILHLDLSNVDDEKKRAAKLAQAWMRRQQSVLILDDVWNHFVLENVGIPVRVNGCKLILTTRSLDVFSPEVKDIARSVAKECVGLPLAITVLAGSMRGVDDICEWRNALEILKESKLGQDDMETEVFQVLRFSYWSLNDSKVQHCFLYCSLYPEDYKIKREELIESFIDEGFIDRMKSRQVEFDRGHTFLNKLENSCLLEGIIDDFPNEKKCVKMHDLVRDMALQIVILSALRRLDLWHTGISEVPNGMEMLVNLRYLDIYAPNLKMLPVGTFTKLSHPQYLVVYRSFETLKVNGEEVAHLKKLETFSGQFSELQNFNAYVKSLKVGGPSSYLLQMGLDDPDVTPIESDTFDKRVILKRCSVSTSRVGGEDSLLLPGDTEFHYIQECNDVVDVPPKLGRDSRIEDCRQIEEIVAAAFDENEVEENKDKGLGTTIFTLPKLRCLQLWDLPQLKIICNDNAVLVCDSLQEIMCEMFLGTGYGSVHSMQVSGEVTNRKRIRVMKNKEPREIILLQRTETMTTQNNVRSLALYIEVFTWAKQLLTRTGVVQEACGRDSQQGRTQLATTIYKADFVKVDQAVLYDLIKAASCPNGKDLLDQVCQRVANIIKGKQLEDIHKTFVIKNNFTPKE</sequence>
<dbReference type="Pfam" id="PF01466">
    <property type="entry name" value="Skp1"/>
    <property type="match status" value="1"/>
</dbReference>
<dbReference type="InterPro" id="IPR050905">
    <property type="entry name" value="Plant_NBS-LRR"/>
</dbReference>
<evidence type="ECO:0000256" key="1">
    <source>
        <dbReference type="ARBA" id="ARBA00004906"/>
    </source>
</evidence>
<dbReference type="Gene3D" id="3.80.10.10">
    <property type="entry name" value="Ribonuclease Inhibitor"/>
    <property type="match status" value="1"/>
</dbReference>
<dbReference type="PANTHER" id="PTHR33463">
    <property type="entry name" value="NB-ARC DOMAIN-CONTAINING PROTEIN-RELATED"/>
    <property type="match status" value="1"/>
</dbReference>
<dbReference type="InterPro" id="IPR016072">
    <property type="entry name" value="Skp1_comp_dimer"/>
</dbReference>
<dbReference type="SUPFAM" id="SSF52058">
    <property type="entry name" value="L domain-like"/>
    <property type="match status" value="1"/>
</dbReference>
<comment type="similarity">
    <text evidence="2">Belongs to the disease resistance NB-LRR family.</text>
</comment>
<organism evidence="8 9">
    <name type="scientific">Quercus lobata</name>
    <name type="common">Valley oak</name>
    <dbReference type="NCBI Taxonomy" id="97700"/>
    <lineage>
        <taxon>Eukaryota</taxon>
        <taxon>Viridiplantae</taxon>
        <taxon>Streptophyta</taxon>
        <taxon>Embryophyta</taxon>
        <taxon>Tracheophyta</taxon>
        <taxon>Spermatophyta</taxon>
        <taxon>Magnoliopsida</taxon>
        <taxon>eudicotyledons</taxon>
        <taxon>Gunneridae</taxon>
        <taxon>Pentapetalae</taxon>
        <taxon>rosids</taxon>
        <taxon>fabids</taxon>
        <taxon>Fagales</taxon>
        <taxon>Fagaceae</taxon>
        <taxon>Quercus</taxon>
    </lineage>
</organism>
<evidence type="ECO:0000256" key="6">
    <source>
        <dbReference type="SAM" id="Coils"/>
    </source>
</evidence>
<comment type="pathway">
    <text evidence="1">Protein modification; protein ubiquitination.</text>
</comment>
<dbReference type="SMART" id="SM00382">
    <property type="entry name" value="AAA"/>
    <property type="match status" value="1"/>
</dbReference>
<keyword evidence="3" id="KW-0433">Leucine-rich repeat</keyword>
<dbReference type="FunFam" id="3.40.50.300:FF:001091">
    <property type="entry name" value="Probable disease resistance protein At1g61300"/>
    <property type="match status" value="1"/>
</dbReference>
<keyword evidence="4" id="KW-0677">Repeat</keyword>
<dbReference type="PRINTS" id="PR00364">
    <property type="entry name" value="DISEASERSIST"/>
</dbReference>
<dbReference type="InterPro" id="IPR032675">
    <property type="entry name" value="LRR_dom_sf"/>
</dbReference>
<dbReference type="Pfam" id="PF00931">
    <property type="entry name" value="NB-ARC"/>
    <property type="match status" value="1"/>
</dbReference>
<dbReference type="InterPro" id="IPR036388">
    <property type="entry name" value="WH-like_DNA-bd_sf"/>
</dbReference>
<dbReference type="OMA" id="HECHAIE"/>
<reference evidence="8" key="2">
    <citation type="submission" date="2021-01" db="UniProtKB">
        <authorList>
            <consortium name="EnsemblPlants"/>
        </authorList>
    </citation>
    <scope>IDENTIFICATION</scope>
</reference>
<dbReference type="EnsemblPlants" id="QL08p018687:mrna">
    <property type="protein sequence ID" value="QL08p018687:mrna"/>
    <property type="gene ID" value="QL08p018687"/>
</dbReference>
<dbReference type="GO" id="GO:0006952">
    <property type="term" value="P:defense response"/>
    <property type="evidence" value="ECO:0007669"/>
    <property type="project" value="UniProtKB-KW"/>
</dbReference>
<accession>A0A7N2R8Z7</accession>
<dbReference type="AlphaFoldDB" id="A0A7N2R8Z7"/>
<dbReference type="InParanoid" id="A0A7N2R8Z7"/>
<dbReference type="EMBL" id="LRBV02000008">
    <property type="status" value="NOT_ANNOTATED_CDS"/>
    <property type="molecule type" value="Genomic_DNA"/>
</dbReference>
<proteinExistence type="inferred from homology"/>
<evidence type="ECO:0000256" key="3">
    <source>
        <dbReference type="ARBA" id="ARBA00022614"/>
    </source>
</evidence>
<evidence type="ECO:0000256" key="5">
    <source>
        <dbReference type="ARBA" id="ARBA00022821"/>
    </source>
</evidence>
<dbReference type="InterPro" id="IPR003593">
    <property type="entry name" value="AAA+_ATPase"/>
</dbReference>
<feature type="coiled-coil region" evidence="6">
    <location>
        <begin position="17"/>
        <end position="87"/>
    </location>
</feature>
<dbReference type="InterPro" id="IPR002182">
    <property type="entry name" value="NB-ARC"/>
</dbReference>
<keyword evidence="9" id="KW-1185">Reference proteome</keyword>
<keyword evidence="5" id="KW-0611">Plant defense</keyword>
<dbReference type="Pfam" id="PF23559">
    <property type="entry name" value="WHD_DRP"/>
    <property type="match status" value="1"/>
</dbReference>
<dbReference type="GO" id="GO:0006511">
    <property type="term" value="P:ubiquitin-dependent protein catabolic process"/>
    <property type="evidence" value="ECO:0007669"/>
    <property type="project" value="InterPro"/>
</dbReference>
<evidence type="ECO:0000313" key="9">
    <source>
        <dbReference type="Proteomes" id="UP000594261"/>
    </source>
</evidence>
<dbReference type="SUPFAM" id="SSF52540">
    <property type="entry name" value="P-loop containing nucleoside triphosphate hydrolases"/>
    <property type="match status" value="1"/>
</dbReference>
<feature type="domain" description="AAA+ ATPase" evidence="7">
    <location>
        <begin position="153"/>
        <end position="292"/>
    </location>
</feature>
<dbReference type="Gene3D" id="1.10.10.10">
    <property type="entry name" value="Winged helix-like DNA-binding domain superfamily/Winged helix DNA-binding domain"/>
    <property type="match status" value="1"/>
</dbReference>
<dbReference type="InterPro" id="IPR058922">
    <property type="entry name" value="WHD_DRP"/>
</dbReference>
<dbReference type="Proteomes" id="UP000594261">
    <property type="component" value="Chromosome 8"/>
</dbReference>
<dbReference type="InterPro" id="IPR027417">
    <property type="entry name" value="P-loop_NTPase"/>
</dbReference>
<dbReference type="InterPro" id="IPR011333">
    <property type="entry name" value="SKP1/BTB/POZ_sf"/>
</dbReference>
<evidence type="ECO:0000256" key="2">
    <source>
        <dbReference type="ARBA" id="ARBA00008894"/>
    </source>
</evidence>
<dbReference type="GO" id="GO:0043531">
    <property type="term" value="F:ADP binding"/>
    <property type="evidence" value="ECO:0007669"/>
    <property type="project" value="InterPro"/>
</dbReference>
<dbReference type="FunFam" id="1.10.10.10:FF:000322">
    <property type="entry name" value="Probable disease resistance protein At1g63360"/>
    <property type="match status" value="1"/>
</dbReference>
<evidence type="ECO:0000313" key="8">
    <source>
        <dbReference type="EnsemblPlants" id="QL08p018687:mrna"/>
    </source>
</evidence>
<dbReference type="SUPFAM" id="SSF81382">
    <property type="entry name" value="Skp1 dimerisation domain-like"/>
    <property type="match status" value="1"/>
</dbReference>
<dbReference type="Gene3D" id="3.30.710.10">
    <property type="entry name" value="Potassium Channel Kv1.1, Chain A"/>
    <property type="match status" value="1"/>
</dbReference>